<dbReference type="RefSeq" id="WP_256536783.1">
    <property type="nucleotide sequence ID" value="NZ_JANHOH010000001.1"/>
</dbReference>
<dbReference type="EMBL" id="JANHOH010000001">
    <property type="protein sequence ID" value="MCQ6956568.1"/>
    <property type="molecule type" value="Genomic_DNA"/>
</dbReference>
<accession>A0ABT1SW60</accession>
<comment type="caution">
    <text evidence="2">The sequence shown here is derived from an EMBL/GenBank/DDBJ whole genome shotgun (WGS) entry which is preliminary data.</text>
</comment>
<name>A0ABT1SW60_9SPHI</name>
<keyword evidence="3" id="KW-1185">Reference proteome</keyword>
<reference evidence="2 3" key="1">
    <citation type="submission" date="2022-07" db="EMBL/GenBank/DDBJ databases">
        <title>Mucilaginibacter sp. JC4.</title>
        <authorList>
            <person name="Le V."/>
            <person name="Ko S.-R."/>
            <person name="Ahn C.-Y."/>
            <person name="Oh H.-M."/>
        </authorList>
    </citation>
    <scope>NUCLEOTIDE SEQUENCE [LARGE SCALE GENOMIC DNA]</scope>
    <source>
        <strain evidence="2 3">JC4</strain>
    </source>
</reference>
<dbReference type="Proteomes" id="UP001204376">
    <property type="component" value="Unassembled WGS sequence"/>
</dbReference>
<organism evidence="2 3">
    <name type="scientific">Mucilaginibacter aquariorum</name>
    <dbReference type="NCBI Taxonomy" id="2967225"/>
    <lineage>
        <taxon>Bacteria</taxon>
        <taxon>Pseudomonadati</taxon>
        <taxon>Bacteroidota</taxon>
        <taxon>Sphingobacteriia</taxon>
        <taxon>Sphingobacteriales</taxon>
        <taxon>Sphingobacteriaceae</taxon>
        <taxon>Mucilaginibacter</taxon>
    </lineage>
</organism>
<gene>
    <name evidence="2" type="ORF">NPE20_01300</name>
</gene>
<evidence type="ECO:0008006" key="4">
    <source>
        <dbReference type="Google" id="ProtNLM"/>
    </source>
</evidence>
<dbReference type="PROSITE" id="PS51257">
    <property type="entry name" value="PROKAR_LIPOPROTEIN"/>
    <property type="match status" value="1"/>
</dbReference>
<proteinExistence type="predicted"/>
<evidence type="ECO:0000313" key="2">
    <source>
        <dbReference type="EMBL" id="MCQ6956568.1"/>
    </source>
</evidence>
<protein>
    <recommendedName>
        <fullName evidence="4">Lipoprotein</fullName>
    </recommendedName>
</protein>
<evidence type="ECO:0000256" key="1">
    <source>
        <dbReference type="SAM" id="SignalP"/>
    </source>
</evidence>
<feature type="signal peptide" evidence="1">
    <location>
        <begin position="1"/>
        <end position="23"/>
    </location>
</feature>
<feature type="chain" id="PRO_5045172600" description="Lipoprotein" evidence="1">
    <location>
        <begin position="24"/>
        <end position="195"/>
    </location>
</feature>
<keyword evidence="1" id="KW-0732">Signal</keyword>
<sequence>MRRKLTAIGVGVALLMTVFYACKKDTKSPDSKLDKVSKIVAEKCLSGASSLATQSTTPYNVYLYKITDNGDGTYTWEWRVRNLNPGNGTGGTVQDLSHWDISLGDCVTIADVVSGATSTDGVTWNPFTPKFEVDKSQSCFTDKILKFDLGTTGTDISYYRLTINKNVSHTAVTGIYKSGANTGCGSLETCGFGCE</sequence>
<evidence type="ECO:0000313" key="3">
    <source>
        <dbReference type="Proteomes" id="UP001204376"/>
    </source>
</evidence>